<dbReference type="InterPro" id="IPR000307">
    <property type="entry name" value="Ribosomal_bS16"/>
</dbReference>
<dbReference type="Gene3D" id="3.30.1320.10">
    <property type="match status" value="1"/>
</dbReference>
<comment type="caution">
    <text evidence="5">The sequence shown here is derived from an EMBL/GenBank/DDBJ whole genome shotgun (WGS) entry which is preliminary data.</text>
</comment>
<feature type="region of interest" description="Disordered" evidence="4">
    <location>
        <begin position="82"/>
        <end position="143"/>
    </location>
</feature>
<dbReference type="PANTHER" id="PTHR12919:SF20">
    <property type="entry name" value="SMALL RIBOSOMAL SUBUNIT PROTEIN BS16M"/>
    <property type="match status" value="1"/>
</dbReference>
<dbReference type="GO" id="GO:0005840">
    <property type="term" value="C:ribosome"/>
    <property type="evidence" value="ECO:0007669"/>
    <property type="project" value="UniProtKB-KW"/>
</dbReference>
<comment type="similarity">
    <text evidence="3">Belongs to the bacterial ribosomal protein bS16 family.</text>
</comment>
<dbReference type="RefSeq" id="WP_267610653.1">
    <property type="nucleotide sequence ID" value="NZ_JAOVZQ010000001.1"/>
</dbReference>
<dbReference type="InterPro" id="IPR023803">
    <property type="entry name" value="Ribosomal_bS16_dom_sf"/>
</dbReference>
<proteinExistence type="inferred from homology"/>
<dbReference type="PANTHER" id="PTHR12919">
    <property type="entry name" value="30S RIBOSOMAL PROTEIN S16"/>
    <property type="match status" value="1"/>
</dbReference>
<dbReference type="Pfam" id="PF00886">
    <property type="entry name" value="Ribosomal_S16"/>
    <property type="match status" value="1"/>
</dbReference>
<evidence type="ECO:0000256" key="1">
    <source>
        <dbReference type="ARBA" id="ARBA00022980"/>
    </source>
</evidence>
<evidence type="ECO:0000256" key="4">
    <source>
        <dbReference type="SAM" id="MobiDB-lite"/>
    </source>
</evidence>
<dbReference type="EMBL" id="JAOVZQ010000001">
    <property type="protein sequence ID" value="MCY0092683.1"/>
    <property type="molecule type" value="Genomic_DNA"/>
</dbReference>
<gene>
    <name evidence="3 5" type="primary">rpsP</name>
    <name evidence="5" type="ORF">OEG82_01290</name>
</gene>
<name>A0ABT3Y9Y8_9HYPH</name>
<dbReference type="SUPFAM" id="SSF54565">
    <property type="entry name" value="Ribosomal protein S16"/>
    <property type="match status" value="1"/>
</dbReference>
<evidence type="ECO:0000256" key="3">
    <source>
        <dbReference type="HAMAP-Rule" id="MF_00385"/>
    </source>
</evidence>
<evidence type="ECO:0000313" key="6">
    <source>
        <dbReference type="Proteomes" id="UP001081283"/>
    </source>
</evidence>
<reference evidence="5" key="1">
    <citation type="submission" date="2022-10" db="EMBL/GenBank/DDBJ databases">
        <title>Hoeflea sp. J2-29, isolated from marine algae.</title>
        <authorList>
            <person name="Kristyanto S."/>
            <person name="Kim J.M."/>
            <person name="Jeon C.O."/>
        </authorList>
    </citation>
    <scope>NUCLEOTIDE SEQUENCE</scope>
    <source>
        <strain evidence="5">J2-29</strain>
    </source>
</reference>
<evidence type="ECO:0000256" key="2">
    <source>
        <dbReference type="ARBA" id="ARBA00023274"/>
    </source>
</evidence>
<dbReference type="HAMAP" id="MF_00385">
    <property type="entry name" value="Ribosomal_bS16"/>
    <property type="match status" value="1"/>
</dbReference>
<organism evidence="5 6">
    <name type="scientific">Hoeflea ulvae</name>
    <dbReference type="NCBI Taxonomy" id="2983764"/>
    <lineage>
        <taxon>Bacteria</taxon>
        <taxon>Pseudomonadati</taxon>
        <taxon>Pseudomonadota</taxon>
        <taxon>Alphaproteobacteria</taxon>
        <taxon>Hyphomicrobiales</taxon>
        <taxon>Rhizobiaceae</taxon>
        <taxon>Hoeflea</taxon>
    </lineage>
</organism>
<dbReference type="NCBIfam" id="TIGR00002">
    <property type="entry name" value="S16"/>
    <property type="match status" value="1"/>
</dbReference>
<accession>A0ABT3Y9Y8</accession>
<keyword evidence="1 3" id="KW-0689">Ribosomal protein</keyword>
<dbReference type="Proteomes" id="UP001081283">
    <property type="component" value="Unassembled WGS sequence"/>
</dbReference>
<evidence type="ECO:0000313" key="5">
    <source>
        <dbReference type="EMBL" id="MCY0092683.1"/>
    </source>
</evidence>
<feature type="compositionally biased region" description="Basic and acidic residues" evidence="4">
    <location>
        <begin position="99"/>
        <end position="113"/>
    </location>
</feature>
<feature type="compositionally biased region" description="Low complexity" evidence="4">
    <location>
        <begin position="115"/>
        <end position="143"/>
    </location>
</feature>
<keyword evidence="2 3" id="KW-0687">Ribonucleoprotein</keyword>
<keyword evidence="6" id="KW-1185">Reference proteome</keyword>
<protein>
    <recommendedName>
        <fullName evidence="3">Small ribosomal subunit protein bS16</fullName>
    </recommendedName>
</protein>
<sequence length="143" mass="15648">MGLKIRLARGGSKKRPYYHVIVADVRSPRDGRFIERLGYWNPMLAKDDATRVSLNQERIQHWLDHGALPTDRVARFMAEAGMMTRDARNNPNKAKPGKKAQERVAEKKQKEEDAAAAAAKAAEDAAAAAAAPAEEAPAETAAE</sequence>